<keyword evidence="2" id="KW-1185">Reference proteome</keyword>
<protein>
    <submittedName>
        <fullName evidence="1">Uncharacterized protein</fullName>
    </submittedName>
</protein>
<accession>A0ABQ6I4U5</accession>
<name>A0ABQ6I4U5_9MICO</name>
<evidence type="ECO:0000313" key="2">
    <source>
        <dbReference type="Proteomes" id="UP001157091"/>
    </source>
</evidence>
<comment type="caution">
    <text evidence="1">The sequence shown here is derived from an EMBL/GenBank/DDBJ whole genome shotgun (WGS) entry which is preliminary data.</text>
</comment>
<proteinExistence type="predicted"/>
<dbReference type="EMBL" id="BSUK01000001">
    <property type="protein sequence ID" value="GMA24844.1"/>
    <property type="molecule type" value="Genomic_DNA"/>
</dbReference>
<sequence length="48" mass="5361">MYDRLDDTDVADLTRVLSKLVQGIDPEDRFGVLADDHPAIREDGTGRC</sequence>
<gene>
    <name evidence="1" type="ORF">GCM10025864_26030</name>
</gene>
<dbReference type="Proteomes" id="UP001157091">
    <property type="component" value="Unassembled WGS sequence"/>
</dbReference>
<organism evidence="1 2">
    <name type="scientific">Luteimicrobium album</name>
    <dbReference type="NCBI Taxonomy" id="1054550"/>
    <lineage>
        <taxon>Bacteria</taxon>
        <taxon>Bacillati</taxon>
        <taxon>Actinomycetota</taxon>
        <taxon>Actinomycetes</taxon>
        <taxon>Micrococcales</taxon>
        <taxon>Luteimicrobium</taxon>
    </lineage>
</organism>
<evidence type="ECO:0000313" key="1">
    <source>
        <dbReference type="EMBL" id="GMA24844.1"/>
    </source>
</evidence>
<reference evidence="2" key="1">
    <citation type="journal article" date="2019" name="Int. J. Syst. Evol. Microbiol.">
        <title>The Global Catalogue of Microorganisms (GCM) 10K type strain sequencing project: providing services to taxonomists for standard genome sequencing and annotation.</title>
        <authorList>
            <consortium name="The Broad Institute Genomics Platform"/>
            <consortium name="The Broad Institute Genome Sequencing Center for Infectious Disease"/>
            <person name="Wu L."/>
            <person name="Ma J."/>
        </authorList>
    </citation>
    <scope>NUCLEOTIDE SEQUENCE [LARGE SCALE GENOMIC DNA]</scope>
    <source>
        <strain evidence="2">NBRC 106348</strain>
    </source>
</reference>